<evidence type="ECO:0000256" key="7">
    <source>
        <dbReference type="SAM" id="Phobius"/>
    </source>
</evidence>
<dbReference type="InterPro" id="IPR036259">
    <property type="entry name" value="MFS_trans_sf"/>
</dbReference>
<name>A0ABR1T9B4_9PEZI</name>
<evidence type="ECO:0000256" key="6">
    <source>
        <dbReference type="SAM" id="MobiDB-lite"/>
    </source>
</evidence>
<feature type="transmembrane region" description="Helical" evidence="7">
    <location>
        <begin position="169"/>
        <end position="191"/>
    </location>
</feature>
<dbReference type="Gene3D" id="1.20.1250.20">
    <property type="entry name" value="MFS general substrate transporter like domains"/>
    <property type="match status" value="2"/>
</dbReference>
<evidence type="ECO:0000256" key="3">
    <source>
        <dbReference type="ARBA" id="ARBA00022692"/>
    </source>
</evidence>
<comment type="subcellular location">
    <subcellularLocation>
        <location evidence="1">Membrane</location>
        <topology evidence="1">Multi-pass membrane protein</topology>
    </subcellularLocation>
</comment>
<evidence type="ECO:0000313" key="9">
    <source>
        <dbReference type="Proteomes" id="UP001480595"/>
    </source>
</evidence>
<reference evidence="8 9" key="1">
    <citation type="submission" date="2023-01" db="EMBL/GenBank/DDBJ databases">
        <title>Analysis of 21 Apiospora genomes using comparative genomics revels a genus with tremendous synthesis potential of carbohydrate active enzymes and secondary metabolites.</title>
        <authorList>
            <person name="Sorensen T."/>
        </authorList>
    </citation>
    <scope>NUCLEOTIDE SEQUENCE [LARGE SCALE GENOMIC DNA]</scope>
    <source>
        <strain evidence="8 9">CBS 135458</strain>
    </source>
</reference>
<proteinExistence type="predicted"/>
<accession>A0ABR1T9B4</accession>
<evidence type="ECO:0000256" key="5">
    <source>
        <dbReference type="ARBA" id="ARBA00023136"/>
    </source>
</evidence>
<dbReference type="PANTHER" id="PTHR43791:SF46">
    <property type="entry name" value="MAJOR FACILITATOR SUPERFAMILY (MFS) PROFILE DOMAIN-CONTAINING PROTEIN-RELATED"/>
    <property type="match status" value="1"/>
</dbReference>
<gene>
    <name evidence="8" type="ORF">PG994_013646</name>
</gene>
<evidence type="ECO:0000313" key="8">
    <source>
        <dbReference type="EMBL" id="KAK8043163.1"/>
    </source>
</evidence>
<dbReference type="PANTHER" id="PTHR43791">
    <property type="entry name" value="PERMEASE-RELATED"/>
    <property type="match status" value="1"/>
</dbReference>
<feature type="transmembrane region" description="Helical" evidence="7">
    <location>
        <begin position="203"/>
        <end position="222"/>
    </location>
</feature>
<feature type="transmembrane region" description="Helical" evidence="7">
    <location>
        <begin position="134"/>
        <end position="157"/>
    </location>
</feature>
<feature type="compositionally biased region" description="Basic and acidic residues" evidence="6">
    <location>
        <begin position="1"/>
        <end position="10"/>
    </location>
</feature>
<feature type="transmembrane region" description="Helical" evidence="7">
    <location>
        <begin position="231"/>
        <end position="250"/>
    </location>
</feature>
<keyword evidence="4 7" id="KW-1133">Transmembrane helix</keyword>
<feature type="region of interest" description="Disordered" evidence="6">
    <location>
        <begin position="1"/>
        <end position="34"/>
    </location>
</feature>
<keyword evidence="2" id="KW-0813">Transport</keyword>
<sequence length="373" mass="40897">MAITAKDEPTGPKTSDIDLANPNPASGVATMGSNADEYERSRLRQLLTPEEEKKLLRRTDWHLMPLCSIIFMFKNLDSDNVSNARIMNRGSDLNIMTQLGMSSDAYALIPYILGEAPSNLLIKRFSPSKWQPRISVSWGVVLGLHCLAKNATGLYIARFFSGLFETGQFPGLFLVESLATVVMGVIVWFTLPDFPTPSGPQILNIPIPILGLALIATTGLLADNARLPRPLYPLAFLTIILACYGVLVAYPSNAAVYAATMIGNDVTTAWYPMMWPWRVQTTARATGSAFAIGFVNSYGQIGGAVGPQLFRDAYALRYRVAFGVAMALVGACACVTLVTWFPTRRTESETRWLKRARLAAARRGESFLEELSN</sequence>
<comment type="caution">
    <text evidence="8">The sequence shown here is derived from an EMBL/GenBank/DDBJ whole genome shotgun (WGS) entry which is preliminary data.</text>
</comment>
<evidence type="ECO:0000256" key="4">
    <source>
        <dbReference type="ARBA" id="ARBA00022989"/>
    </source>
</evidence>
<keyword evidence="5 7" id="KW-0472">Membrane</keyword>
<dbReference type="RefSeq" id="XP_066710016.1">
    <property type="nucleotide sequence ID" value="XM_066865055.1"/>
</dbReference>
<dbReference type="SUPFAM" id="SSF103473">
    <property type="entry name" value="MFS general substrate transporter"/>
    <property type="match status" value="1"/>
</dbReference>
<feature type="transmembrane region" description="Helical" evidence="7">
    <location>
        <begin position="320"/>
        <end position="341"/>
    </location>
</feature>
<evidence type="ECO:0000256" key="2">
    <source>
        <dbReference type="ARBA" id="ARBA00022448"/>
    </source>
</evidence>
<keyword evidence="9" id="KW-1185">Reference proteome</keyword>
<dbReference type="EMBL" id="JAQQWL010000013">
    <property type="protein sequence ID" value="KAK8043163.1"/>
    <property type="molecule type" value="Genomic_DNA"/>
</dbReference>
<dbReference type="GeneID" id="92098118"/>
<protein>
    <submittedName>
        <fullName evidence="8">Major facilitator superfamily domain-containing protein</fullName>
    </submittedName>
</protein>
<dbReference type="Proteomes" id="UP001480595">
    <property type="component" value="Unassembled WGS sequence"/>
</dbReference>
<evidence type="ECO:0000256" key="1">
    <source>
        <dbReference type="ARBA" id="ARBA00004141"/>
    </source>
</evidence>
<organism evidence="8 9">
    <name type="scientific">Apiospora phragmitis</name>
    <dbReference type="NCBI Taxonomy" id="2905665"/>
    <lineage>
        <taxon>Eukaryota</taxon>
        <taxon>Fungi</taxon>
        <taxon>Dikarya</taxon>
        <taxon>Ascomycota</taxon>
        <taxon>Pezizomycotina</taxon>
        <taxon>Sordariomycetes</taxon>
        <taxon>Xylariomycetidae</taxon>
        <taxon>Amphisphaeriales</taxon>
        <taxon>Apiosporaceae</taxon>
        <taxon>Apiospora</taxon>
    </lineage>
</organism>
<keyword evidence="3 7" id="KW-0812">Transmembrane</keyword>